<evidence type="ECO:0000313" key="6">
    <source>
        <dbReference type="Proteomes" id="UP000256977"/>
    </source>
</evidence>
<evidence type="ECO:0000313" key="5">
    <source>
        <dbReference type="EMBL" id="RED55937.1"/>
    </source>
</evidence>
<name>A0A3D9I2D3_9BACL</name>
<keyword evidence="2 5" id="KW-0238">DNA-binding</keyword>
<dbReference type="GO" id="GO:0043565">
    <property type="term" value="F:sequence-specific DNA binding"/>
    <property type="evidence" value="ECO:0007669"/>
    <property type="project" value="InterPro"/>
</dbReference>
<dbReference type="GO" id="GO:0003700">
    <property type="term" value="F:DNA-binding transcription factor activity"/>
    <property type="evidence" value="ECO:0007669"/>
    <property type="project" value="InterPro"/>
</dbReference>
<dbReference type="PROSITE" id="PS01124">
    <property type="entry name" value="HTH_ARAC_FAMILY_2"/>
    <property type="match status" value="1"/>
</dbReference>
<evidence type="ECO:0000256" key="3">
    <source>
        <dbReference type="ARBA" id="ARBA00023163"/>
    </source>
</evidence>
<protein>
    <submittedName>
        <fullName evidence="5">AraC-like DNA-binding protein</fullName>
    </submittedName>
</protein>
<dbReference type="InterPro" id="IPR050204">
    <property type="entry name" value="AraC_XylS_family_regulators"/>
</dbReference>
<dbReference type="Proteomes" id="UP000256977">
    <property type="component" value="Unassembled WGS sequence"/>
</dbReference>
<proteinExistence type="predicted"/>
<evidence type="ECO:0000256" key="1">
    <source>
        <dbReference type="ARBA" id="ARBA00023015"/>
    </source>
</evidence>
<evidence type="ECO:0000256" key="2">
    <source>
        <dbReference type="ARBA" id="ARBA00023125"/>
    </source>
</evidence>
<accession>A0A3D9I2D3</accession>
<sequence length="290" mass="32712">MKLGLRSNFSPEEHPVPFTVYTVGMEQQGVLSRMEGFSAHQLLITVSGRGRAHLLGQNKWDILEENTVLYVPAGFPNEYMPVVEGDWLLAFVSFHGSEVALASWGFGDTSSVLSVRSADRLLKLLKSIWLHSGPDYDAWAASEQLFALLTELRKQSCEDRSPPELLRPLPEASRSPTALKAAKFLQDYMHRDISISHLAEQVGYSQKQLTRLFLQTFQTTPLQYLRRVRLKAGQLLLETGESMSISQIALRVGMEPTYFTREFRRVYGVVPGKYRLQYGREAAAQAETDA</sequence>
<feature type="domain" description="HTH araC/xylS-type" evidence="4">
    <location>
        <begin position="179"/>
        <end position="277"/>
    </location>
</feature>
<gene>
    <name evidence="5" type="ORF">DFP98_14164</name>
</gene>
<reference evidence="5 6" key="1">
    <citation type="submission" date="2018-07" db="EMBL/GenBank/DDBJ databases">
        <title>Genomic Encyclopedia of Type Strains, Phase III (KMG-III): the genomes of soil and plant-associated and newly described type strains.</title>
        <authorList>
            <person name="Whitman W."/>
        </authorList>
    </citation>
    <scope>NUCLEOTIDE SEQUENCE [LARGE SCALE GENOMIC DNA]</scope>
    <source>
        <strain evidence="5 6">CECT 7287</strain>
    </source>
</reference>
<keyword evidence="3" id="KW-0804">Transcription</keyword>
<evidence type="ECO:0000259" key="4">
    <source>
        <dbReference type="PROSITE" id="PS01124"/>
    </source>
</evidence>
<dbReference type="Pfam" id="PF12833">
    <property type="entry name" value="HTH_18"/>
    <property type="match status" value="1"/>
</dbReference>
<keyword evidence="1" id="KW-0805">Transcription regulation</keyword>
<dbReference type="EMBL" id="QRDZ01000041">
    <property type="protein sequence ID" value="RED55937.1"/>
    <property type="molecule type" value="Genomic_DNA"/>
</dbReference>
<dbReference type="InterPro" id="IPR037923">
    <property type="entry name" value="HTH-like"/>
</dbReference>
<dbReference type="OrthoDB" id="2573719at2"/>
<dbReference type="SMART" id="SM00342">
    <property type="entry name" value="HTH_ARAC"/>
    <property type="match status" value="1"/>
</dbReference>
<dbReference type="Gene3D" id="1.10.10.60">
    <property type="entry name" value="Homeodomain-like"/>
    <property type="match status" value="2"/>
</dbReference>
<dbReference type="InterPro" id="IPR009057">
    <property type="entry name" value="Homeodomain-like_sf"/>
</dbReference>
<dbReference type="SUPFAM" id="SSF51215">
    <property type="entry name" value="Regulatory protein AraC"/>
    <property type="match status" value="1"/>
</dbReference>
<dbReference type="AlphaFoldDB" id="A0A3D9I2D3"/>
<dbReference type="RefSeq" id="WP_116065089.1">
    <property type="nucleotide sequence ID" value="NZ_QRDZ01000041.1"/>
</dbReference>
<organism evidence="5 6">
    <name type="scientific">Cohnella phaseoli</name>
    <dbReference type="NCBI Taxonomy" id="456490"/>
    <lineage>
        <taxon>Bacteria</taxon>
        <taxon>Bacillati</taxon>
        <taxon>Bacillota</taxon>
        <taxon>Bacilli</taxon>
        <taxon>Bacillales</taxon>
        <taxon>Paenibacillaceae</taxon>
        <taxon>Cohnella</taxon>
    </lineage>
</organism>
<dbReference type="PANTHER" id="PTHR46796">
    <property type="entry name" value="HTH-TYPE TRANSCRIPTIONAL ACTIVATOR RHAS-RELATED"/>
    <property type="match status" value="1"/>
</dbReference>
<dbReference type="InterPro" id="IPR018060">
    <property type="entry name" value="HTH_AraC"/>
</dbReference>
<dbReference type="SUPFAM" id="SSF46689">
    <property type="entry name" value="Homeodomain-like"/>
    <property type="match status" value="2"/>
</dbReference>
<keyword evidence="6" id="KW-1185">Reference proteome</keyword>
<comment type="caution">
    <text evidence="5">The sequence shown here is derived from an EMBL/GenBank/DDBJ whole genome shotgun (WGS) entry which is preliminary data.</text>
</comment>